<comment type="caution">
    <text evidence="3">The sequence shown here is derived from an EMBL/GenBank/DDBJ whole genome shotgun (WGS) entry which is preliminary data.</text>
</comment>
<evidence type="ECO:0000259" key="2">
    <source>
        <dbReference type="Pfam" id="PF05050"/>
    </source>
</evidence>
<dbReference type="OrthoDB" id="5329963at2"/>
<organism evidence="3 4">
    <name type="scientific">Larkinella punicea</name>
    <dbReference type="NCBI Taxonomy" id="2315727"/>
    <lineage>
        <taxon>Bacteria</taxon>
        <taxon>Pseudomonadati</taxon>
        <taxon>Bacteroidota</taxon>
        <taxon>Cytophagia</taxon>
        <taxon>Cytophagales</taxon>
        <taxon>Spirosomataceae</taxon>
        <taxon>Larkinella</taxon>
    </lineage>
</organism>
<sequence length="301" mass="35335">MKIKSTFKRLFFRIINPTFFFSPNEGLNSLILKINIYFFFYKKEKLKYIKEIDFLNNIIHQNNSLSYVFPYEFSLNFDPSSISVYLDSDKQMFYVYHNKKKLFYPKSYLSKKQVSVNYLCTLIEQNKASPHRYLSQDFDVNNGDVVLDIGAAEGNFALDVVEKASKVYIFEPDPKWKEALESTFEPWAHKVSIITKYVSDIDNIDTITLDAYFKDVSVNFIKIDAEGYEFKILKKANNLLKFSKFPKLLVCTYHNNSDAHQISYFLSCLGFNISFTNGYMLFIHKNLSPPYFRHGILKANR</sequence>
<dbReference type="PANTHER" id="PTHR34203:SF15">
    <property type="entry name" value="SLL1173 PROTEIN"/>
    <property type="match status" value="1"/>
</dbReference>
<dbReference type="PANTHER" id="PTHR34203">
    <property type="entry name" value="METHYLTRANSFERASE, FKBM FAMILY PROTEIN"/>
    <property type="match status" value="1"/>
</dbReference>
<accession>A0A368JIZ1</accession>
<feature type="domain" description="Methyltransferase FkbM" evidence="2">
    <location>
        <begin position="195"/>
        <end position="263"/>
    </location>
</feature>
<evidence type="ECO:0000256" key="1">
    <source>
        <dbReference type="SAM" id="Phobius"/>
    </source>
</evidence>
<dbReference type="InterPro" id="IPR006342">
    <property type="entry name" value="FkbM_mtfrase"/>
</dbReference>
<dbReference type="Pfam" id="PF05050">
    <property type="entry name" value="Methyltransf_21"/>
    <property type="match status" value="1"/>
</dbReference>
<reference evidence="3 4" key="1">
    <citation type="submission" date="2018-07" db="EMBL/GenBank/DDBJ databases">
        <title>Genome analysis of Larkinella rosea.</title>
        <authorList>
            <person name="Zhou Z."/>
            <person name="Wang G."/>
        </authorList>
    </citation>
    <scope>NUCLEOTIDE SEQUENCE [LARGE SCALE GENOMIC DNA]</scope>
    <source>
        <strain evidence="4">zzj9</strain>
    </source>
</reference>
<dbReference type="EMBL" id="QOWE01000018">
    <property type="protein sequence ID" value="RCR67618.1"/>
    <property type="molecule type" value="Genomic_DNA"/>
</dbReference>
<keyword evidence="1" id="KW-1133">Transmembrane helix</keyword>
<keyword evidence="1" id="KW-0472">Membrane</keyword>
<gene>
    <name evidence="3" type="ORF">DUE52_21180</name>
</gene>
<keyword evidence="4" id="KW-1185">Reference proteome</keyword>
<name>A0A368JIZ1_9BACT</name>
<feature type="transmembrane region" description="Helical" evidence="1">
    <location>
        <begin position="262"/>
        <end position="283"/>
    </location>
</feature>
<dbReference type="SUPFAM" id="SSF53335">
    <property type="entry name" value="S-adenosyl-L-methionine-dependent methyltransferases"/>
    <property type="match status" value="1"/>
</dbReference>
<dbReference type="Gene3D" id="3.40.50.150">
    <property type="entry name" value="Vaccinia Virus protein VP39"/>
    <property type="match status" value="2"/>
</dbReference>
<keyword evidence="1" id="KW-0812">Transmembrane</keyword>
<dbReference type="InterPro" id="IPR029063">
    <property type="entry name" value="SAM-dependent_MTases_sf"/>
</dbReference>
<dbReference type="RefSeq" id="WP_114408050.1">
    <property type="nucleotide sequence ID" value="NZ_QOWE01000018.1"/>
</dbReference>
<evidence type="ECO:0000313" key="4">
    <source>
        <dbReference type="Proteomes" id="UP000253383"/>
    </source>
</evidence>
<dbReference type="InterPro" id="IPR052514">
    <property type="entry name" value="SAM-dependent_MTase"/>
</dbReference>
<dbReference type="AlphaFoldDB" id="A0A368JIZ1"/>
<dbReference type="Proteomes" id="UP000253383">
    <property type="component" value="Unassembled WGS sequence"/>
</dbReference>
<protein>
    <recommendedName>
        <fullName evidence="2">Methyltransferase FkbM domain-containing protein</fullName>
    </recommendedName>
</protein>
<proteinExistence type="predicted"/>
<evidence type="ECO:0000313" key="3">
    <source>
        <dbReference type="EMBL" id="RCR67618.1"/>
    </source>
</evidence>